<dbReference type="EMBL" id="CP003540">
    <property type="protein sequence ID" value="AJF93843.1"/>
    <property type="molecule type" value="Genomic_DNA"/>
</dbReference>
<dbReference type="KEGG" id="coe:CP258_01990"/>
<dbReference type="Gene3D" id="3.40.980.10">
    <property type="entry name" value="MoaB/Mog-like domain"/>
    <property type="match status" value="1"/>
</dbReference>
<evidence type="ECO:0000256" key="2">
    <source>
        <dbReference type="ARBA" id="ARBA00023150"/>
    </source>
</evidence>
<dbReference type="GO" id="GO:0006777">
    <property type="term" value="P:Mo-molybdopterin cofactor biosynthetic process"/>
    <property type="evidence" value="ECO:0007669"/>
    <property type="project" value="UniProtKB-KW"/>
</dbReference>
<sequence>MVDTPSIESAIIVVSDRIASGLRENKASGLIRRMISEQSDSFQSTVVVDCVVPEGYDSVVAAINTALKAGAQLVITAGGTGIRAKNQTPEATSSFIHTRYEGLEQHIVMLGSKHTPLAGLSRGIVGVTGRDADAALIINAPSSSGGIKDTWSVMAPVIPNIFEGLRA</sequence>
<comment type="pathway">
    <text evidence="1">Cofactor biosynthesis; molybdopterin biosynthesis.</text>
</comment>
<name>A0AAU8RQ15_CORPS</name>
<dbReference type="AlphaFoldDB" id="A0AAU8RQ15"/>
<dbReference type="PANTHER" id="PTHR43764">
    <property type="entry name" value="MOLYBDENUM COFACTOR BIOSYNTHESIS"/>
    <property type="match status" value="1"/>
</dbReference>
<dbReference type="InterPro" id="IPR001453">
    <property type="entry name" value="MoaB/Mog_dom"/>
</dbReference>
<protein>
    <submittedName>
        <fullName evidence="4">MogA/MoaB family molybdenum cofactor biosynthesis protein</fullName>
    </submittedName>
</protein>
<dbReference type="InterPro" id="IPR036425">
    <property type="entry name" value="MoaB/Mog-like_dom_sf"/>
</dbReference>
<dbReference type="SUPFAM" id="SSF53218">
    <property type="entry name" value="Molybdenum cofactor biosynthesis proteins"/>
    <property type="match status" value="1"/>
</dbReference>
<feature type="domain" description="MoaB/Mog" evidence="3">
    <location>
        <begin position="10"/>
        <end position="161"/>
    </location>
</feature>
<evidence type="ECO:0000313" key="5">
    <source>
        <dbReference type="Proteomes" id="UP000006465"/>
    </source>
</evidence>
<dbReference type="SMART" id="SM00852">
    <property type="entry name" value="MoCF_biosynth"/>
    <property type="match status" value="1"/>
</dbReference>
<gene>
    <name evidence="4" type="ORF">CP258_01990</name>
</gene>
<dbReference type="RefSeq" id="WP_032802319.1">
    <property type="nucleotide sequence ID" value="NC_017945.3"/>
</dbReference>
<organism evidence="4 5">
    <name type="scientific">Corynebacterium pseudotuberculosis 258</name>
    <dbReference type="NCBI Taxonomy" id="1168865"/>
    <lineage>
        <taxon>Bacteria</taxon>
        <taxon>Bacillati</taxon>
        <taxon>Actinomycetota</taxon>
        <taxon>Actinomycetes</taxon>
        <taxon>Mycobacteriales</taxon>
        <taxon>Corynebacteriaceae</taxon>
        <taxon>Corynebacterium</taxon>
    </lineage>
</organism>
<dbReference type="Pfam" id="PF00994">
    <property type="entry name" value="MoCF_biosynth"/>
    <property type="match status" value="1"/>
</dbReference>
<dbReference type="Proteomes" id="UP000006465">
    <property type="component" value="Chromosome"/>
</dbReference>
<keyword evidence="2" id="KW-0501">Molybdenum cofactor biosynthesis</keyword>
<proteinExistence type="predicted"/>
<evidence type="ECO:0000256" key="1">
    <source>
        <dbReference type="ARBA" id="ARBA00005046"/>
    </source>
</evidence>
<accession>A0AAU8RQ15</accession>
<evidence type="ECO:0000259" key="3">
    <source>
        <dbReference type="SMART" id="SM00852"/>
    </source>
</evidence>
<evidence type="ECO:0000313" key="4">
    <source>
        <dbReference type="EMBL" id="AJF93843.1"/>
    </source>
</evidence>
<dbReference type="InterPro" id="IPR051920">
    <property type="entry name" value="MPT_Adenylyltrnsfr/MoaC-Rel"/>
</dbReference>
<dbReference type="PANTHER" id="PTHR43764:SF1">
    <property type="entry name" value="MOLYBDOPTERIN MOLYBDOTRANSFERASE"/>
    <property type="match status" value="1"/>
</dbReference>
<reference evidence="4 5" key="1">
    <citation type="journal article" date="2013" name="J. Biotechnol.">
        <title>Genome sequence of Corynebacterium pseudotuberculosis biovar equi strain 258 and prediction of antigenic targets to improve biotechnological vaccine production.</title>
        <authorList>
            <person name="Soares S.C."/>
            <person name="Trost E."/>
            <person name="Ramos R.T."/>
            <person name="Carneiro A.R."/>
            <person name="Santos A.R."/>
            <person name="Pinto A.C."/>
            <person name="Barbosa E."/>
            <person name="Aburjaile F."/>
            <person name="Ali A."/>
            <person name="Diniz C.A."/>
            <person name="Hassan S.S."/>
            <person name="Fiaux K."/>
            <person name="Guimaraes L.C."/>
            <person name="Bakhtiar S.M."/>
            <person name="Pereira U."/>
            <person name="Almeida S.S."/>
            <person name="Abreu V.A."/>
            <person name="Rocha F.S."/>
            <person name="Dorella F.A."/>
            <person name="Miyoshi A."/>
            <person name="Silva A."/>
            <person name="Azevedo V."/>
            <person name="Tauch A."/>
        </authorList>
    </citation>
    <scope>NUCLEOTIDE SEQUENCE [LARGE SCALE GENOMIC DNA]</scope>
    <source>
        <strain evidence="4 5">258</strain>
    </source>
</reference>